<name>A0A511YNR6_9FLAO</name>
<keyword evidence="1" id="KW-0732">Signal</keyword>
<dbReference type="Pfam" id="PF18962">
    <property type="entry name" value="Por_Secre_tail"/>
    <property type="match status" value="1"/>
</dbReference>
<dbReference type="NCBIfam" id="TIGR04183">
    <property type="entry name" value="Por_Secre_tail"/>
    <property type="match status" value="1"/>
</dbReference>
<dbReference type="AlphaFoldDB" id="A0A511YNR6"/>
<dbReference type="InterPro" id="IPR026444">
    <property type="entry name" value="Secre_tail"/>
</dbReference>
<dbReference type="EMBL" id="BJYJ01000014">
    <property type="protein sequence ID" value="GEN76842.1"/>
    <property type="molecule type" value="Genomic_DNA"/>
</dbReference>
<dbReference type="Gene3D" id="2.60.120.260">
    <property type="entry name" value="Galactose-binding domain-like"/>
    <property type="match status" value="1"/>
</dbReference>
<evidence type="ECO:0000313" key="4">
    <source>
        <dbReference type="Proteomes" id="UP000321863"/>
    </source>
</evidence>
<evidence type="ECO:0000313" key="3">
    <source>
        <dbReference type="EMBL" id="GEN76842.1"/>
    </source>
</evidence>
<gene>
    <name evidence="3" type="ORF">CHA01nite_25820</name>
</gene>
<sequence>MEIVGNPLHDQRRTIILQAFQDLSDFINTPLKTTGNKVKFWIRSPAAVGLASGKGSSASAYYSFPTFSAGMSNQNIDFGGILDNEIWKTIHTGVDSYANTILPLINTNSTGNFYHGWASFNFSGTVSWNLDYNKYNAATSYPSNALDFYSTIIHEVTHALGFVSFMKDNNTSTFYNNPGNYFTRYDKNLKTGSDLPLIINVPATAGQMYRFIYNPAITGTVLFPGCTSFPPVYNGNSGSYNCSTSMKYAGSVTVPVYTPACFEYGGSLSHFEDACYNGNSNDQYFMMSDRASNVFAKRTLTNEERQVLCDIGYSLQGTFGSPGNFTYKNYGAASCAGIPVGGVNDGFSGGAYTFQGNAGTDITVNGILSNDYTAGSPSDLRFEFVQDLYDPDAVISVISNTSFTLKSYVPGVHLLRYVPFDQVTGQRGNITYIYANVFNTCTGSMQPNLVRNGDFEEHTYAPTGTSQIYKSCGWQSPAYFPSPDYFNTDATNMQVLIPSNLFGYQTDKIPGHHAYGGMLIDANRPNVLENIYSESLKTELITALLPNTQYQLSFDVSKAYNYQFNAIKFQAFISDTDLNLTTAGIIPASYITPDQVFLTNPAFTGNSSITTWETITFTFTTGNNPNLKYLYLGGLNNVQVQNFNGPGVYYFIDNVSLIPFSPELGLSETEAEDNEVDIFPNPAHSVVNIRNRKSGIKSVEIYDMAGRVLRSVKVDKKDIQINISDFQAAAYQIKVITDKGSRVKKIIKN</sequence>
<reference evidence="3 4" key="1">
    <citation type="submission" date="2019-07" db="EMBL/GenBank/DDBJ databases">
        <title>Whole genome shotgun sequence of Chryseobacterium hagamense NBRC 105253.</title>
        <authorList>
            <person name="Hosoyama A."/>
            <person name="Uohara A."/>
            <person name="Ohji S."/>
            <person name="Ichikawa N."/>
        </authorList>
    </citation>
    <scope>NUCLEOTIDE SEQUENCE [LARGE SCALE GENOMIC DNA]</scope>
    <source>
        <strain evidence="3 4">NBRC 105253</strain>
    </source>
</reference>
<feature type="domain" description="Secretion system C-terminal sorting" evidence="2">
    <location>
        <begin position="678"/>
        <end position="747"/>
    </location>
</feature>
<keyword evidence="4" id="KW-1185">Reference proteome</keyword>
<proteinExistence type="predicted"/>
<evidence type="ECO:0000259" key="2">
    <source>
        <dbReference type="Pfam" id="PF18962"/>
    </source>
</evidence>
<accession>A0A511YNR6</accession>
<organism evidence="3 4">
    <name type="scientific">Chryseobacterium hagamense</name>
    <dbReference type="NCBI Taxonomy" id="395935"/>
    <lineage>
        <taxon>Bacteria</taxon>
        <taxon>Pseudomonadati</taxon>
        <taxon>Bacteroidota</taxon>
        <taxon>Flavobacteriia</taxon>
        <taxon>Flavobacteriales</taxon>
        <taxon>Weeksellaceae</taxon>
        <taxon>Chryseobacterium group</taxon>
        <taxon>Chryseobacterium</taxon>
    </lineage>
</organism>
<dbReference type="Proteomes" id="UP000321863">
    <property type="component" value="Unassembled WGS sequence"/>
</dbReference>
<comment type="caution">
    <text evidence="3">The sequence shown here is derived from an EMBL/GenBank/DDBJ whole genome shotgun (WGS) entry which is preliminary data.</text>
</comment>
<protein>
    <recommendedName>
        <fullName evidence="2">Secretion system C-terminal sorting domain-containing protein</fullName>
    </recommendedName>
</protein>
<evidence type="ECO:0000256" key="1">
    <source>
        <dbReference type="ARBA" id="ARBA00022729"/>
    </source>
</evidence>